<feature type="transmembrane region" description="Helical" evidence="14">
    <location>
        <begin position="12"/>
        <end position="30"/>
    </location>
</feature>
<evidence type="ECO:0000256" key="3">
    <source>
        <dbReference type="ARBA" id="ARBA00022448"/>
    </source>
</evidence>
<evidence type="ECO:0000256" key="12">
    <source>
        <dbReference type="ARBA" id="ARBA00033708"/>
    </source>
</evidence>
<feature type="transmembrane region" description="Helical" evidence="14">
    <location>
        <begin position="387"/>
        <end position="408"/>
    </location>
</feature>
<feature type="transmembrane region" description="Helical" evidence="14">
    <location>
        <begin position="335"/>
        <end position="367"/>
    </location>
</feature>
<dbReference type="OrthoDB" id="9789704at2"/>
<dbReference type="Proteomes" id="UP000315995">
    <property type="component" value="Chromosome"/>
</dbReference>
<feature type="transmembrane region" description="Helical" evidence="14">
    <location>
        <begin position="82"/>
        <end position="105"/>
    </location>
</feature>
<reference evidence="15 16" key="1">
    <citation type="submission" date="2019-06" db="EMBL/GenBank/DDBJ databases">
        <title>Persicimonas caeni gen. nov., sp. nov., a predatory bacterium isolated from solar saltern.</title>
        <authorList>
            <person name="Wang S."/>
        </authorList>
    </citation>
    <scope>NUCLEOTIDE SEQUENCE [LARGE SCALE GENOMIC DNA]</scope>
    <source>
        <strain evidence="15 16">YN101</strain>
    </source>
</reference>
<dbReference type="AlphaFoldDB" id="A0A4Y6PPR7"/>
<keyword evidence="3" id="KW-0813">Transport</keyword>
<comment type="similarity">
    <text evidence="2 13">Belongs to the sodium:solute symporter (SSF) (TC 2.A.21) family.</text>
</comment>
<evidence type="ECO:0000256" key="14">
    <source>
        <dbReference type="SAM" id="Phobius"/>
    </source>
</evidence>
<keyword evidence="4" id="KW-1003">Cell membrane</keyword>
<keyword evidence="6" id="KW-0769">Symport</keyword>
<evidence type="ECO:0000256" key="13">
    <source>
        <dbReference type="RuleBase" id="RU362091"/>
    </source>
</evidence>
<keyword evidence="10 14" id="KW-0472">Membrane</keyword>
<keyword evidence="8" id="KW-0915">Sodium</keyword>
<feature type="transmembrane region" description="Helical" evidence="14">
    <location>
        <begin position="51"/>
        <end position="76"/>
    </location>
</feature>
<keyword evidence="5 14" id="KW-0812">Transmembrane</keyword>
<feature type="transmembrane region" description="Helical" evidence="14">
    <location>
        <begin position="167"/>
        <end position="187"/>
    </location>
</feature>
<dbReference type="Pfam" id="PF00474">
    <property type="entry name" value="SSF"/>
    <property type="match status" value="1"/>
</dbReference>
<keyword evidence="9" id="KW-0406">Ion transport</keyword>
<dbReference type="InterPro" id="IPR038377">
    <property type="entry name" value="Na/Glc_symporter_sf"/>
</dbReference>
<name>A0A4Y6PPR7_PERCE</name>
<evidence type="ECO:0000256" key="9">
    <source>
        <dbReference type="ARBA" id="ARBA00023065"/>
    </source>
</evidence>
<dbReference type="InterPro" id="IPR050277">
    <property type="entry name" value="Sodium:Solute_Symporter"/>
</dbReference>
<feature type="transmembrane region" description="Helical" evidence="14">
    <location>
        <begin position="131"/>
        <end position="155"/>
    </location>
</feature>
<evidence type="ECO:0000313" key="15">
    <source>
        <dbReference type="EMBL" id="QDG50270.1"/>
    </source>
</evidence>
<evidence type="ECO:0000313" key="16">
    <source>
        <dbReference type="Proteomes" id="UP000315995"/>
    </source>
</evidence>
<keyword evidence="7 14" id="KW-1133">Transmembrane helix</keyword>
<dbReference type="PANTHER" id="PTHR48086">
    <property type="entry name" value="SODIUM/PROLINE SYMPORTER-RELATED"/>
    <property type="match status" value="1"/>
</dbReference>
<dbReference type="PANTHER" id="PTHR48086:SF3">
    <property type="entry name" value="SODIUM_PROLINE SYMPORTER"/>
    <property type="match status" value="1"/>
</dbReference>
<evidence type="ECO:0000256" key="8">
    <source>
        <dbReference type="ARBA" id="ARBA00023053"/>
    </source>
</evidence>
<keyword evidence="16" id="KW-1185">Reference proteome</keyword>
<evidence type="ECO:0000256" key="7">
    <source>
        <dbReference type="ARBA" id="ARBA00022989"/>
    </source>
</evidence>
<feature type="transmembrane region" description="Helical" evidence="14">
    <location>
        <begin position="420"/>
        <end position="439"/>
    </location>
</feature>
<evidence type="ECO:0000256" key="4">
    <source>
        <dbReference type="ARBA" id="ARBA00022475"/>
    </source>
</evidence>
<organism evidence="15 16">
    <name type="scientific">Persicimonas caeni</name>
    <dbReference type="NCBI Taxonomy" id="2292766"/>
    <lineage>
        <taxon>Bacteria</taxon>
        <taxon>Deltaproteobacteria</taxon>
        <taxon>Bradymonadales</taxon>
        <taxon>Bradymonadaceae</taxon>
        <taxon>Persicimonas</taxon>
    </lineage>
</organism>
<feature type="transmembrane region" description="Helical" evidence="14">
    <location>
        <begin position="194"/>
        <end position="213"/>
    </location>
</feature>
<accession>A0A5B8Y1J6</accession>
<dbReference type="GO" id="GO:0006814">
    <property type="term" value="P:sodium ion transport"/>
    <property type="evidence" value="ECO:0007669"/>
    <property type="project" value="UniProtKB-KW"/>
</dbReference>
<dbReference type="GO" id="GO:0005886">
    <property type="term" value="C:plasma membrane"/>
    <property type="evidence" value="ECO:0007669"/>
    <property type="project" value="UniProtKB-SubCell"/>
</dbReference>
<comment type="subcellular location">
    <subcellularLocation>
        <location evidence="1">Cell membrane</location>
        <topology evidence="1">Multi-pass membrane protein</topology>
    </subcellularLocation>
</comment>
<sequence>MRYINLITENPVVWGLFFVYLVGTMWLAWLGHKKTDDIESFALGKGDMNPVVVGVTLAASIASTATFVINPGFVYVHGMSALMHYGVAAGLGIFTALIVLSIGFLRVGKATKALTLPQWVGQRYGSKAMEVLFAALNLLSITFMVLIVGALSLVMQKTLGLSNVESLVLIIGFVFSYIFLGGTYAHAYTNTLQGILMFFVGAIIVASGLHFFGDGFAPVMDKLAETSPNLTKMANPESVLFGTPFVVWVCGFVIGFALVCQPHIIIKPLYLKEEKQVWQSVGVCLAVSVVFTSLLLVGLYAHMMDIPREAFMADGKFKQDLVMTVYLTETFSPGLLAFITVVLLAAGMSTLDGILVALSSIAGNDLFLNLTRNNLLKDKTPKEQSRLAHHVSQGVLVAMGVVTFLIAMNPPELLGIFGQIGVYAIVATCAVPITFGIFFPKVGKNTMFPAALVALGVYLGLTGWYYSAIFSDPVVNLNEVVAGWGPLVYLFDTNAAQLGFPNPAVPAVYAIFASVLVAAPGVVMSVVNSD</sequence>
<dbReference type="RefSeq" id="WP_141196766.1">
    <property type="nucleotide sequence ID" value="NZ_CP041186.1"/>
</dbReference>
<evidence type="ECO:0000256" key="11">
    <source>
        <dbReference type="ARBA" id="ARBA00023201"/>
    </source>
</evidence>
<keyword evidence="11" id="KW-0739">Sodium transport</keyword>
<evidence type="ECO:0000256" key="1">
    <source>
        <dbReference type="ARBA" id="ARBA00004651"/>
    </source>
</evidence>
<evidence type="ECO:0000256" key="10">
    <source>
        <dbReference type="ARBA" id="ARBA00023136"/>
    </source>
</evidence>
<feature type="transmembrane region" description="Helical" evidence="14">
    <location>
        <begin position="446"/>
        <end position="466"/>
    </location>
</feature>
<evidence type="ECO:0000256" key="6">
    <source>
        <dbReference type="ARBA" id="ARBA00022847"/>
    </source>
</evidence>
<dbReference type="GO" id="GO:0015293">
    <property type="term" value="F:symporter activity"/>
    <property type="evidence" value="ECO:0007669"/>
    <property type="project" value="UniProtKB-KW"/>
</dbReference>
<gene>
    <name evidence="15" type="ORF">FIV42_05850</name>
</gene>
<dbReference type="EMBL" id="CP041186">
    <property type="protein sequence ID" value="QDG50270.1"/>
    <property type="molecule type" value="Genomic_DNA"/>
</dbReference>
<accession>A0A4Y6PPR7</accession>
<comment type="catalytic activity">
    <reaction evidence="12">
        <text>L-proline(in) + Na(+)(in) = L-proline(out) + Na(+)(out)</text>
        <dbReference type="Rhea" id="RHEA:28967"/>
        <dbReference type="ChEBI" id="CHEBI:29101"/>
        <dbReference type="ChEBI" id="CHEBI:60039"/>
    </reaction>
</comment>
<evidence type="ECO:0000256" key="5">
    <source>
        <dbReference type="ARBA" id="ARBA00022692"/>
    </source>
</evidence>
<feature type="transmembrane region" description="Helical" evidence="14">
    <location>
        <begin position="507"/>
        <end position="527"/>
    </location>
</feature>
<dbReference type="Gene3D" id="1.20.1730.10">
    <property type="entry name" value="Sodium/glucose cotransporter"/>
    <property type="match status" value="1"/>
</dbReference>
<evidence type="ECO:0008006" key="17">
    <source>
        <dbReference type="Google" id="ProtNLM"/>
    </source>
</evidence>
<protein>
    <recommendedName>
        <fullName evidence="17">Sodium:solute symporter family protein</fullName>
    </recommendedName>
</protein>
<dbReference type="InterPro" id="IPR001734">
    <property type="entry name" value="Na/solute_symporter"/>
</dbReference>
<proteinExistence type="inferred from homology"/>
<feature type="transmembrane region" description="Helical" evidence="14">
    <location>
        <begin position="239"/>
        <end position="260"/>
    </location>
</feature>
<dbReference type="PROSITE" id="PS50283">
    <property type="entry name" value="NA_SOLUT_SYMP_3"/>
    <property type="match status" value="1"/>
</dbReference>
<feature type="transmembrane region" description="Helical" evidence="14">
    <location>
        <begin position="281"/>
        <end position="303"/>
    </location>
</feature>
<evidence type="ECO:0000256" key="2">
    <source>
        <dbReference type="ARBA" id="ARBA00006434"/>
    </source>
</evidence>